<dbReference type="PANTHER" id="PTHR21711">
    <property type="entry name" value="MITOCHONDRIAL INNER MEMBRANE PROTEASE"/>
    <property type="match status" value="1"/>
</dbReference>
<evidence type="ECO:0000256" key="3">
    <source>
        <dbReference type="ARBA" id="ARBA00022723"/>
    </source>
</evidence>
<dbReference type="PANTHER" id="PTHR21711:SF0">
    <property type="entry name" value="MITOCHONDRIAL INNER MEMBRANE PROTEASE ATP23 HOMOLOG"/>
    <property type="match status" value="1"/>
</dbReference>
<evidence type="ECO:0000313" key="8">
    <source>
        <dbReference type="Proteomes" id="UP000728032"/>
    </source>
</evidence>
<keyword evidence="4 6" id="KW-0378">Hydrolase</keyword>
<protein>
    <recommendedName>
        <fullName evidence="6">Mitochondrial inner membrane protease ATP23</fullName>
        <ecNumber evidence="6">3.4.24.-</ecNumber>
    </recommendedName>
</protein>
<dbReference type="GO" id="GO:0033615">
    <property type="term" value="P:mitochondrial proton-transporting ATP synthase complex assembly"/>
    <property type="evidence" value="ECO:0007669"/>
    <property type="project" value="TreeGrafter"/>
</dbReference>
<keyword evidence="5 6" id="KW-0482">Metalloprotease</keyword>
<name>A0A7R9R233_9ACAR</name>
<keyword evidence="2 6" id="KW-0645">Protease</keyword>
<comment type="similarity">
    <text evidence="1 6">Belongs to the peptidase M76 family.</text>
</comment>
<proteinExistence type="inferred from homology"/>
<gene>
    <name evidence="7" type="ORF">ONB1V03_LOCUS23458</name>
</gene>
<dbReference type="GO" id="GO:0034982">
    <property type="term" value="P:mitochondrial protein processing"/>
    <property type="evidence" value="ECO:0007669"/>
    <property type="project" value="TreeGrafter"/>
</dbReference>
<dbReference type="OrthoDB" id="285308at2759"/>
<evidence type="ECO:0000256" key="2">
    <source>
        <dbReference type="ARBA" id="ARBA00022670"/>
    </source>
</evidence>
<sequence>MQRLDPIMDPIVWTLGPLVKLMMSALKSHGCEVDIRRHISCECCSSEVTGGYDPHLNQVVICQNRIWNKGIIRGILSHEFLHMFDYCRAKFDF</sequence>
<evidence type="ECO:0000313" key="7">
    <source>
        <dbReference type="EMBL" id="CAD7668589.1"/>
    </source>
</evidence>
<accession>A0A7R9R233</accession>
<evidence type="ECO:0000256" key="6">
    <source>
        <dbReference type="RuleBase" id="RU364057"/>
    </source>
</evidence>
<dbReference type="InterPro" id="IPR019165">
    <property type="entry name" value="Peptidase_M76_ATP23"/>
</dbReference>
<evidence type="ECO:0000256" key="5">
    <source>
        <dbReference type="ARBA" id="ARBA00023049"/>
    </source>
</evidence>
<dbReference type="Pfam" id="PF09768">
    <property type="entry name" value="Peptidase_M76"/>
    <property type="match status" value="1"/>
</dbReference>
<evidence type="ECO:0000256" key="1">
    <source>
        <dbReference type="ARBA" id="ARBA00009915"/>
    </source>
</evidence>
<reference evidence="7" key="1">
    <citation type="submission" date="2020-11" db="EMBL/GenBank/DDBJ databases">
        <authorList>
            <person name="Tran Van P."/>
        </authorList>
    </citation>
    <scope>NUCLEOTIDE SEQUENCE</scope>
</reference>
<dbReference type="AlphaFoldDB" id="A0A7R9R233"/>
<dbReference type="EMBL" id="CAJPVJ010059807">
    <property type="protein sequence ID" value="CAG2184038.1"/>
    <property type="molecule type" value="Genomic_DNA"/>
</dbReference>
<dbReference type="EC" id="3.4.24.-" evidence="6"/>
<dbReference type="GO" id="GO:0004222">
    <property type="term" value="F:metalloendopeptidase activity"/>
    <property type="evidence" value="ECO:0007669"/>
    <property type="project" value="InterPro"/>
</dbReference>
<keyword evidence="8" id="KW-1185">Reference proteome</keyword>
<organism evidence="7">
    <name type="scientific">Oppiella nova</name>
    <dbReference type="NCBI Taxonomy" id="334625"/>
    <lineage>
        <taxon>Eukaryota</taxon>
        <taxon>Metazoa</taxon>
        <taxon>Ecdysozoa</taxon>
        <taxon>Arthropoda</taxon>
        <taxon>Chelicerata</taxon>
        <taxon>Arachnida</taxon>
        <taxon>Acari</taxon>
        <taxon>Acariformes</taxon>
        <taxon>Sarcoptiformes</taxon>
        <taxon>Oribatida</taxon>
        <taxon>Brachypylina</taxon>
        <taxon>Oppioidea</taxon>
        <taxon>Oppiidae</taxon>
        <taxon>Oppiella</taxon>
    </lineage>
</organism>
<dbReference type="Proteomes" id="UP000728032">
    <property type="component" value="Unassembled WGS sequence"/>
</dbReference>
<keyword evidence="3 6" id="KW-0479">Metal-binding</keyword>
<dbReference type="GO" id="GO:0005739">
    <property type="term" value="C:mitochondrion"/>
    <property type="evidence" value="ECO:0007669"/>
    <property type="project" value="GOC"/>
</dbReference>
<feature type="non-terminal residue" evidence="7">
    <location>
        <position position="1"/>
    </location>
</feature>
<dbReference type="EMBL" id="OC974632">
    <property type="protein sequence ID" value="CAD7668589.1"/>
    <property type="molecule type" value="Genomic_DNA"/>
</dbReference>
<dbReference type="GO" id="GO:0046872">
    <property type="term" value="F:metal ion binding"/>
    <property type="evidence" value="ECO:0007669"/>
    <property type="project" value="UniProtKB-KW"/>
</dbReference>
<evidence type="ECO:0000256" key="4">
    <source>
        <dbReference type="ARBA" id="ARBA00022801"/>
    </source>
</evidence>